<feature type="region of interest" description="Disordered" evidence="1">
    <location>
        <begin position="370"/>
        <end position="389"/>
    </location>
</feature>
<gene>
    <name evidence="2" type="ORF">CELE_ZC15.1</name>
    <name evidence="2 4" type="ORF">ZC15.1</name>
</gene>
<protein>
    <submittedName>
        <fullName evidence="2">C2H2-type domain-containing protein</fullName>
    </submittedName>
</protein>
<feature type="compositionally biased region" description="Acidic residues" evidence="1">
    <location>
        <begin position="440"/>
        <end position="472"/>
    </location>
</feature>
<evidence type="ECO:0000313" key="3">
    <source>
        <dbReference type="Proteomes" id="UP000001940"/>
    </source>
</evidence>
<dbReference type="eggNOG" id="ENOG502TJMD">
    <property type="taxonomic scope" value="Eukaryota"/>
</dbReference>
<reference evidence="2 3" key="1">
    <citation type="journal article" date="1998" name="Science">
        <title>Genome sequence of the nematode C. elegans: a platform for investigating biology.</title>
        <authorList>
            <consortium name="The C. elegans sequencing consortium"/>
            <person name="Sulson J.E."/>
            <person name="Waterston R."/>
        </authorList>
    </citation>
    <scope>NUCLEOTIDE SEQUENCE [LARGE SCALE GENOMIC DNA]</scope>
    <source>
        <strain evidence="2 3">Bristol N2</strain>
    </source>
</reference>
<keyword evidence="3" id="KW-1185">Reference proteome</keyword>
<evidence type="ECO:0000313" key="4">
    <source>
        <dbReference type="WormBase" id="ZC15.1"/>
    </source>
</evidence>
<evidence type="ECO:0000256" key="1">
    <source>
        <dbReference type="SAM" id="MobiDB-lite"/>
    </source>
</evidence>
<dbReference type="Bgee" id="WBGene00013830">
    <property type="expression patterns" value="Expressed in pharyngeal muscle cell (C elegans) and 1 other cell type or tissue"/>
</dbReference>
<dbReference type="FunCoup" id="O18265">
    <property type="interactions" value="126"/>
</dbReference>
<dbReference type="AGR" id="WB:WBGene00013830"/>
<dbReference type="UCSC" id="ZC15.1">
    <property type="organism name" value="c. elegans"/>
</dbReference>
<name>O18265_CAEEL</name>
<dbReference type="EMBL" id="BX284605">
    <property type="protein sequence ID" value="CAB07709.1"/>
    <property type="molecule type" value="Genomic_DNA"/>
</dbReference>
<feature type="region of interest" description="Disordered" evidence="1">
    <location>
        <begin position="1"/>
        <end position="24"/>
    </location>
</feature>
<dbReference type="PIR" id="T27495">
    <property type="entry name" value="T27495"/>
</dbReference>
<proteinExistence type="predicted"/>
<dbReference type="AlphaFoldDB" id="O18265"/>
<organism evidence="2 3">
    <name type="scientific">Caenorhabditis elegans</name>
    <dbReference type="NCBI Taxonomy" id="6239"/>
    <lineage>
        <taxon>Eukaryota</taxon>
        <taxon>Metazoa</taxon>
        <taxon>Ecdysozoa</taxon>
        <taxon>Nematoda</taxon>
        <taxon>Chromadorea</taxon>
        <taxon>Rhabditida</taxon>
        <taxon>Rhabditina</taxon>
        <taxon>Rhabditomorpha</taxon>
        <taxon>Rhabditoidea</taxon>
        <taxon>Rhabditidae</taxon>
        <taxon>Peloderinae</taxon>
        <taxon>Caenorhabditis</taxon>
    </lineage>
</organism>
<dbReference type="OMA" id="RITIGEW"/>
<dbReference type="PhylomeDB" id="O18265"/>
<feature type="region of interest" description="Disordered" evidence="1">
    <location>
        <begin position="407"/>
        <end position="475"/>
    </location>
</feature>
<dbReference type="CTD" id="191050"/>
<evidence type="ECO:0000313" key="2">
    <source>
        <dbReference type="EMBL" id="CAB07709.1"/>
    </source>
</evidence>
<dbReference type="GeneID" id="191050"/>
<dbReference type="InParanoid" id="O18265"/>
<dbReference type="WormBase" id="ZC15.1">
    <property type="protein sequence ID" value="CE16683"/>
    <property type="gene ID" value="WBGene00013830"/>
</dbReference>
<dbReference type="PaxDb" id="6239-ZC15.1"/>
<sequence length="875" mass="100140">MFRANAALNNNPPGAAYPPKGPRKNYEGPAHCTLAALLKRSVPLTDEDIIVFADREGNWPLEYVPADPLAKGGLRAYVWNESRPDPQTHLEESLTRCPELGKCKDLEVYFLKNARAQNVPRKDPSLPSGRCNLCGSHYFGFDMNDHKVRGCPFNKLSPAQRLRFQAINNLAYCQHCHSRSPDHTKSRHCSPRKCENCGDFGHQMEQAICEENIGIDSTYWQEQQERYVKTSRIKSIERIQKAAITGQLKYATYLDSADTLICQRVRERADIAGWGPFFDDDKQFPRLAFYHYINNRTNAPVHYPTLVPAEYDVNKILPTPQLTPPEAAYLMEVAKAVTTYRQTKDRANTRAPTWPAGLAAQTYTPTVRDREGFKPVKQSPPPETWTQDQWNEVEQDCKVTDEWHIFQESEDTTHPNTLTDRAVRYRPGEGTSGAPTLPPADDEADEQLAADEADEHPATDDAEEPPTVEDTEDQRQNELTEINNLGPAMWHCDKVIIMDEFPARPAFQEVPFYLFQQLPEPVDKRTLIIRIGAIQYLLTGQQDARQGVYSAAPIDEIEEYLKAIVNWARFLKQEDWTLVQFQTRYHLAACGRITIGEWTDAAQIPAFDLWQRQDVQAATAAIFRPRVFREQNHPFDNIPQYIRPWFDFNIPQESQAMPNSELQHQEEMRLAAAMQKDTLVFRDGTRVHDIIKLEFTITKNPPAALKAYQARNTWMQQQLTGLKPKDVLVGFEPNDVKQYYRFLLAATHWLWKVRKTKMIVNVIASSCTQQIAIGNASGHQMFIPTFSLFVRRRSEVLDWESFGRRNHNLPKLPRNIRASKTHLAHGKHKFPLSSDQSRFYGHTSHHGFLHNPPTDIQPLAAAIPSIGIMDFPTIH</sequence>
<accession>O18265</accession>
<dbReference type="HOGENOM" id="CLU_322169_0_0_1"/>
<feature type="compositionally biased region" description="Low complexity" evidence="1">
    <location>
        <begin position="1"/>
        <end position="14"/>
    </location>
</feature>
<dbReference type="KEGG" id="cel:CELE_ZC15.1"/>
<dbReference type="Proteomes" id="UP000001940">
    <property type="component" value="Chromosome V"/>
</dbReference>
<dbReference type="RefSeq" id="NP_507916.1">
    <property type="nucleotide sequence ID" value="NM_075515.1"/>
</dbReference>